<evidence type="ECO:0000256" key="1">
    <source>
        <dbReference type="SAM" id="SignalP"/>
    </source>
</evidence>
<keyword evidence="1" id="KW-0732">Signal</keyword>
<feature type="chain" id="PRO_5023073954" evidence="1">
    <location>
        <begin position="21"/>
        <end position="80"/>
    </location>
</feature>
<dbReference type="Proteomes" id="UP000323142">
    <property type="component" value="Unassembled WGS sequence"/>
</dbReference>
<dbReference type="OrthoDB" id="8456018at2"/>
<protein>
    <submittedName>
        <fullName evidence="2">Uncharacterized protein</fullName>
    </submittedName>
</protein>
<evidence type="ECO:0000313" key="2">
    <source>
        <dbReference type="EMBL" id="KAA2237287.1"/>
    </source>
</evidence>
<dbReference type="AlphaFoldDB" id="A0A5B2VGI5"/>
<feature type="signal peptide" evidence="1">
    <location>
        <begin position="1"/>
        <end position="20"/>
    </location>
</feature>
<dbReference type="EMBL" id="VUOA01000019">
    <property type="protein sequence ID" value="KAA2237287.1"/>
    <property type="molecule type" value="Genomic_DNA"/>
</dbReference>
<name>A0A5B2VGI5_9HYPH</name>
<sequence length="80" mass="8558">MRLSLALAAFVLLPATFASAQGVAYGRPGSERVIAERRAGPPVAVQTQRNACVPWCPSDLNPCDPPEFKAADGRCAFNER</sequence>
<evidence type="ECO:0000313" key="3">
    <source>
        <dbReference type="Proteomes" id="UP000323142"/>
    </source>
</evidence>
<accession>A0A5B2VGI5</accession>
<reference evidence="2 3" key="2">
    <citation type="submission" date="2019-09" db="EMBL/GenBank/DDBJ databases">
        <authorList>
            <person name="Jin C."/>
        </authorList>
    </citation>
    <scope>NUCLEOTIDE SEQUENCE [LARGE SCALE GENOMIC DNA]</scope>
    <source>
        <strain evidence="2 3">BN140002</strain>
    </source>
</reference>
<reference evidence="2 3" key="1">
    <citation type="submission" date="2019-09" db="EMBL/GenBank/DDBJ databases">
        <title>Salinarimonas rosea gen. nov., sp. nov., a new member of the a-2 subgroup of the Proteobacteria.</title>
        <authorList>
            <person name="Liu J."/>
        </authorList>
    </citation>
    <scope>NUCLEOTIDE SEQUENCE [LARGE SCALE GENOMIC DNA]</scope>
    <source>
        <strain evidence="2 3">BN140002</strain>
    </source>
</reference>
<keyword evidence="3" id="KW-1185">Reference proteome</keyword>
<gene>
    <name evidence="2" type="ORF">F0L46_09810</name>
</gene>
<organism evidence="2 3">
    <name type="scientific">Salinarimonas soli</name>
    <dbReference type="NCBI Taxonomy" id="1638099"/>
    <lineage>
        <taxon>Bacteria</taxon>
        <taxon>Pseudomonadati</taxon>
        <taxon>Pseudomonadota</taxon>
        <taxon>Alphaproteobacteria</taxon>
        <taxon>Hyphomicrobiales</taxon>
        <taxon>Salinarimonadaceae</taxon>
        <taxon>Salinarimonas</taxon>
    </lineage>
</organism>
<proteinExistence type="predicted"/>
<comment type="caution">
    <text evidence="2">The sequence shown here is derived from an EMBL/GenBank/DDBJ whole genome shotgun (WGS) entry which is preliminary data.</text>
</comment>
<dbReference type="RefSeq" id="WP_149816970.1">
    <property type="nucleotide sequence ID" value="NZ_VUOA01000019.1"/>
</dbReference>